<dbReference type="CDD" id="cd07962">
    <property type="entry name" value="Anticodon_Ia_Val"/>
    <property type="match status" value="1"/>
</dbReference>
<proteinExistence type="inferred from homology"/>
<dbReference type="SUPFAM" id="SSF47323">
    <property type="entry name" value="Anticodon-binding domain of a subclass of class I aminoacyl-tRNA synthetases"/>
    <property type="match status" value="1"/>
</dbReference>
<dbReference type="GO" id="GO:0002161">
    <property type="term" value="F:aminoacyl-tRNA deacylase activity"/>
    <property type="evidence" value="ECO:0007669"/>
    <property type="project" value="InterPro"/>
</dbReference>
<dbReference type="SUPFAM" id="SSF52374">
    <property type="entry name" value="Nucleotidylyl transferase"/>
    <property type="match status" value="1"/>
</dbReference>
<evidence type="ECO:0000256" key="5">
    <source>
        <dbReference type="ARBA" id="ARBA00022840"/>
    </source>
</evidence>
<dbReference type="OrthoDB" id="629407at2759"/>
<evidence type="ECO:0000256" key="4">
    <source>
        <dbReference type="ARBA" id="ARBA00022741"/>
    </source>
</evidence>
<dbReference type="GO" id="GO:0005829">
    <property type="term" value="C:cytosol"/>
    <property type="evidence" value="ECO:0007669"/>
    <property type="project" value="TreeGrafter"/>
</dbReference>
<protein>
    <recommendedName>
        <fullName evidence="2">valine--tRNA ligase</fullName>
        <ecNumber evidence="2">6.1.1.9</ecNumber>
    </recommendedName>
    <alternativeName>
        <fullName evidence="8">Valyl-tRNA synthetase</fullName>
    </alternativeName>
</protein>
<dbReference type="InterPro" id="IPR013155">
    <property type="entry name" value="M/V/L/I-tRNA-synth_anticd-bd"/>
</dbReference>
<dbReference type="InterPro" id="IPR002300">
    <property type="entry name" value="aa-tRNA-synth_Ia"/>
</dbReference>
<dbReference type="GO" id="GO:0004832">
    <property type="term" value="F:valine-tRNA ligase activity"/>
    <property type="evidence" value="ECO:0007669"/>
    <property type="project" value="UniProtKB-EC"/>
</dbReference>
<evidence type="ECO:0000256" key="2">
    <source>
        <dbReference type="ARBA" id="ARBA00013169"/>
    </source>
</evidence>
<evidence type="ECO:0000256" key="9">
    <source>
        <dbReference type="ARBA" id="ARBA00047552"/>
    </source>
</evidence>
<evidence type="ECO:0000256" key="7">
    <source>
        <dbReference type="ARBA" id="ARBA00023146"/>
    </source>
</evidence>
<dbReference type="PRINTS" id="PR00986">
    <property type="entry name" value="TRNASYNTHVAL"/>
</dbReference>
<sequence length="765" mass="87840">MLCGFLVLSVDHAGIATQIKVEDNLICERGMNRHDLGREEFLQESFTMDEPRSKAVSLSLRPLYAYTRKALSIDYRDNRIVNWDCSLRSAVSKLEVTHIDIKERTLLQVAGYEKPIEFGVITSFAYPLEDGFGEVIVATTRVETMLGDNAIAIHPDDARYKHLQGKFALHPFNGRKLPIICDETLVDPSFGTGCVKITPAHDHNDFEFGIRHNLRFINILTDDGKVNTNGGVEFAGMPRFTAREAVLEALTKKGLYRGDKDNEMRLERCSRTNDVIEPMVKPQWYMKCDVMAKEALDVAINDDEKNIKLEWLENIHDWCISRQLWWGHQIPAWYVTLEEDETKDIGSYNDHWIVARSQEEALKEAVLRFSGKKLELSRDPDVLDTWFSSGISPLSNLGWPDETDDLKTFYRTTVLETGHDILFFWVARMVMLYPLEIIEGQTLSGLFKRLETSNLEPKMLVSAKEGHSKDSPDGIPQCGADSLRFALASYTAQSDRLNMDILRVLAYRQWCNKLWNAVRFAMLKLGDGYTPVLTLSPEEKTPMICKWILASLDKAISKTVGSLNAYEFSDAANTVYAWWQYQFCDVYIEAIKPYFNRDEFGLERIHAQNALWVCLETGLRLLHPFTPFVTEEIWQRLPWPKDCERKASIMICDYPSSLEVLLRGRDEHAALAGSVFETVNENLKVYLKLDEEAIDTEAEAYCQLLILYYSINLIRQKEKLQKIMSASVYEEKVPANIKEDNTTKLAKLLQEFEFLKNLESETLRK</sequence>
<evidence type="ECO:0000256" key="6">
    <source>
        <dbReference type="ARBA" id="ARBA00022917"/>
    </source>
</evidence>
<dbReference type="InterPro" id="IPR033705">
    <property type="entry name" value="Anticodon_Ia_Val"/>
</dbReference>
<dbReference type="GO" id="GO:0005524">
    <property type="term" value="F:ATP binding"/>
    <property type="evidence" value="ECO:0007669"/>
    <property type="project" value="UniProtKB-KW"/>
</dbReference>
<evidence type="ECO:0000259" key="11">
    <source>
        <dbReference type="Pfam" id="PF08264"/>
    </source>
</evidence>
<accession>A0A6D2K5Z6</accession>
<dbReference type="EMBL" id="CACVBM020001285">
    <property type="protein sequence ID" value="CAA7043754.1"/>
    <property type="molecule type" value="Genomic_DNA"/>
</dbReference>
<comment type="catalytic activity">
    <reaction evidence="9">
        <text>tRNA(Val) + L-valine + ATP = L-valyl-tRNA(Val) + AMP + diphosphate</text>
        <dbReference type="Rhea" id="RHEA:10704"/>
        <dbReference type="Rhea" id="RHEA-COMP:9672"/>
        <dbReference type="Rhea" id="RHEA-COMP:9708"/>
        <dbReference type="ChEBI" id="CHEBI:30616"/>
        <dbReference type="ChEBI" id="CHEBI:33019"/>
        <dbReference type="ChEBI" id="CHEBI:57762"/>
        <dbReference type="ChEBI" id="CHEBI:78442"/>
        <dbReference type="ChEBI" id="CHEBI:78537"/>
        <dbReference type="ChEBI" id="CHEBI:456215"/>
        <dbReference type="EC" id="6.1.1.9"/>
    </reaction>
</comment>
<dbReference type="FunFam" id="1.10.730.10:FF:000009">
    <property type="entry name" value="Valine--tRNA ligase, mitochondrial"/>
    <property type="match status" value="1"/>
</dbReference>
<dbReference type="AlphaFoldDB" id="A0A6D2K5Z6"/>
<evidence type="ECO:0000313" key="13">
    <source>
        <dbReference type="Proteomes" id="UP000467841"/>
    </source>
</evidence>
<dbReference type="InterPro" id="IPR009008">
    <property type="entry name" value="Val/Leu/Ile-tRNA-synth_edit"/>
</dbReference>
<dbReference type="Pfam" id="PF08264">
    <property type="entry name" value="Anticodon_1"/>
    <property type="match status" value="1"/>
</dbReference>
<gene>
    <name evidence="12" type="ORF">MERR_LOCUS30989</name>
</gene>
<comment type="caution">
    <text evidence="12">The sequence shown here is derived from an EMBL/GenBank/DDBJ whole genome shotgun (WGS) entry which is preliminary data.</text>
</comment>
<reference evidence="12" key="1">
    <citation type="submission" date="2020-01" db="EMBL/GenBank/DDBJ databases">
        <authorList>
            <person name="Mishra B."/>
        </authorList>
    </citation>
    <scope>NUCLEOTIDE SEQUENCE [LARGE SCALE GENOMIC DNA]</scope>
</reference>
<name>A0A6D2K5Z6_9BRAS</name>
<evidence type="ECO:0000256" key="8">
    <source>
        <dbReference type="ARBA" id="ARBA00029936"/>
    </source>
</evidence>
<evidence type="ECO:0000313" key="12">
    <source>
        <dbReference type="EMBL" id="CAA7043754.1"/>
    </source>
</evidence>
<keyword evidence="4" id="KW-0547">Nucleotide-binding</keyword>
<dbReference type="Gene3D" id="3.90.740.10">
    <property type="entry name" value="Valyl/Leucyl/Isoleucyl-tRNA synthetase, editing domain"/>
    <property type="match status" value="1"/>
</dbReference>
<dbReference type="InterPro" id="IPR009080">
    <property type="entry name" value="tRNAsynth_Ia_anticodon-bd"/>
</dbReference>
<evidence type="ECO:0000256" key="1">
    <source>
        <dbReference type="ARBA" id="ARBA00005594"/>
    </source>
</evidence>
<dbReference type="FunFam" id="3.90.740.10:FF:000005">
    <property type="entry name" value="Valine--tRNA ligase, mitochondrial"/>
    <property type="match status" value="1"/>
</dbReference>
<keyword evidence="6" id="KW-0648">Protein biosynthesis</keyword>
<comment type="similarity">
    <text evidence="1">Belongs to the class-I aminoacyl-tRNA synthetase family.</text>
</comment>
<dbReference type="InterPro" id="IPR014729">
    <property type="entry name" value="Rossmann-like_a/b/a_fold"/>
</dbReference>
<keyword evidence="3" id="KW-0436">Ligase</keyword>
<dbReference type="PANTHER" id="PTHR11946">
    <property type="entry name" value="VALYL-TRNA SYNTHETASES"/>
    <property type="match status" value="1"/>
</dbReference>
<dbReference type="PANTHER" id="PTHR11946:SF109">
    <property type="entry name" value="VALINE--TRNA LIGASE"/>
    <property type="match status" value="1"/>
</dbReference>
<keyword evidence="5" id="KW-0067">ATP-binding</keyword>
<dbReference type="Proteomes" id="UP000467841">
    <property type="component" value="Unassembled WGS sequence"/>
</dbReference>
<dbReference type="InterPro" id="IPR002303">
    <property type="entry name" value="Valyl-tRNA_ligase"/>
</dbReference>
<organism evidence="12 13">
    <name type="scientific">Microthlaspi erraticum</name>
    <dbReference type="NCBI Taxonomy" id="1685480"/>
    <lineage>
        <taxon>Eukaryota</taxon>
        <taxon>Viridiplantae</taxon>
        <taxon>Streptophyta</taxon>
        <taxon>Embryophyta</taxon>
        <taxon>Tracheophyta</taxon>
        <taxon>Spermatophyta</taxon>
        <taxon>Magnoliopsida</taxon>
        <taxon>eudicotyledons</taxon>
        <taxon>Gunneridae</taxon>
        <taxon>Pentapetalae</taxon>
        <taxon>rosids</taxon>
        <taxon>malvids</taxon>
        <taxon>Brassicales</taxon>
        <taxon>Brassicaceae</taxon>
        <taxon>Coluteocarpeae</taxon>
        <taxon>Microthlaspi</taxon>
    </lineage>
</organism>
<keyword evidence="7" id="KW-0030">Aminoacyl-tRNA synthetase</keyword>
<evidence type="ECO:0000259" key="10">
    <source>
        <dbReference type="Pfam" id="PF00133"/>
    </source>
</evidence>
<dbReference type="EC" id="6.1.1.9" evidence="2"/>
<dbReference type="Gene3D" id="1.10.730.10">
    <property type="entry name" value="Isoleucyl-tRNA Synthetase, Domain 1"/>
    <property type="match status" value="1"/>
</dbReference>
<dbReference type="GO" id="GO:0006438">
    <property type="term" value="P:valyl-tRNA aminoacylation"/>
    <property type="evidence" value="ECO:0007669"/>
    <property type="project" value="InterPro"/>
</dbReference>
<feature type="domain" description="Aminoacyl-tRNA synthetase class Ia" evidence="10">
    <location>
        <begin position="44"/>
        <end position="499"/>
    </location>
</feature>
<feature type="domain" description="Methionyl/Valyl/Leucyl/Isoleucyl-tRNA synthetase anticodon-binding" evidence="11">
    <location>
        <begin position="546"/>
        <end position="688"/>
    </location>
</feature>
<keyword evidence="13" id="KW-1185">Reference proteome</keyword>
<dbReference type="Pfam" id="PF00133">
    <property type="entry name" value="tRNA-synt_1"/>
    <property type="match status" value="1"/>
</dbReference>
<dbReference type="SUPFAM" id="SSF50677">
    <property type="entry name" value="ValRS/IleRS/LeuRS editing domain"/>
    <property type="match status" value="1"/>
</dbReference>
<evidence type="ECO:0000256" key="3">
    <source>
        <dbReference type="ARBA" id="ARBA00022598"/>
    </source>
</evidence>
<dbReference type="Gene3D" id="3.40.50.620">
    <property type="entry name" value="HUPs"/>
    <property type="match status" value="1"/>
</dbReference>